<name>A0ABD6EQC7_9BILA</name>
<sequence length="210" mass="24037">MAPKYRKRGFPLAGSRLFKYVVSPQSLVSTISKNTDTSEQSWNVLMFSALKQERLLRALLAYDFSVTNRDRSMFLRNFIEHPEVKGCFALNERDEVVGYTAITRTGSRRKNRYKIAPLFANDVTTAKSLLTTLILISRAVTENETIVVYILEDTIGDHIFAQFLDSVTGTERQHHPACGETLFSREPNRIDLIQRDKCFIPHNNCCHFDA</sequence>
<gene>
    <name evidence="2" type="ORF">AB6A40_006213</name>
</gene>
<evidence type="ECO:0000259" key="1">
    <source>
        <dbReference type="Pfam" id="PF18014"/>
    </source>
</evidence>
<dbReference type="PANTHER" id="PTHR47237">
    <property type="entry name" value="SLL0310 PROTEIN"/>
    <property type="match status" value="1"/>
</dbReference>
<dbReference type="Gene3D" id="3.40.630.90">
    <property type="match status" value="1"/>
</dbReference>
<feature type="domain" description="YitH/HolE acetyltransferase (GNAT)" evidence="1">
    <location>
        <begin position="61"/>
        <end position="135"/>
    </location>
</feature>
<evidence type="ECO:0000313" key="3">
    <source>
        <dbReference type="Proteomes" id="UP001608902"/>
    </source>
</evidence>
<accession>A0ABD6EQC7</accession>
<protein>
    <recommendedName>
        <fullName evidence="1">YitH/HolE acetyltransferase (GNAT) domain-containing protein</fullName>
    </recommendedName>
</protein>
<organism evidence="2 3">
    <name type="scientific">Gnathostoma spinigerum</name>
    <dbReference type="NCBI Taxonomy" id="75299"/>
    <lineage>
        <taxon>Eukaryota</taxon>
        <taxon>Metazoa</taxon>
        <taxon>Ecdysozoa</taxon>
        <taxon>Nematoda</taxon>
        <taxon>Chromadorea</taxon>
        <taxon>Rhabditida</taxon>
        <taxon>Spirurina</taxon>
        <taxon>Gnathostomatomorpha</taxon>
        <taxon>Gnathostomatoidea</taxon>
        <taxon>Gnathostomatidae</taxon>
        <taxon>Gnathostoma</taxon>
    </lineage>
</organism>
<comment type="caution">
    <text evidence="2">The sequence shown here is derived from an EMBL/GenBank/DDBJ whole genome shotgun (WGS) entry which is preliminary data.</text>
</comment>
<proteinExistence type="predicted"/>
<dbReference type="EMBL" id="JBGFUD010004271">
    <property type="protein sequence ID" value="MFH4979504.1"/>
    <property type="molecule type" value="Genomic_DNA"/>
</dbReference>
<dbReference type="InterPro" id="IPR041496">
    <property type="entry name" value="YitH/HolE_GNAT"/>
</dbReference>
<dbReference type="Pfam" id="PF18014">
    <property type="entry name" value="Acetyltransf_18"/>
    <property type="match status" value="1"/>
</dbReference>
<dbReference type="PANTHER" id="PTHR47237:SF1">
    <property type="entry name" value="SLL0310 PROTEIN"/>
    <property type="match status" value="1"/>
</dbReference>
<evidence type="ECO:0000313" key="2">
    <source>
        <dbReference type="EMBL" id="MFH4979504.1"/>
    </source>
</evidence>
<reference evidence="2 3" key="1">
    <citation type="submission" date="2024-08" db="EMBL/GenBank/DDBJ databases">
        <title>Gnathostoma spinigerum genome.</title>
        <authorList>
            <person name="Gonzalez-Bertolin B."/>
            <person name="Monzon S."/>
            <person name="Zaballos A."/>
            <person name="Jimenez P."/>
            <person name="Dekumyoy P."/>
            <person name="Varona S."/>
            <person name="Cuesta I."/>
            <person name="Sumanam S."/>
            <person name="Adisakwattana P."/>
            <person name="Gasser R.B."/>
            <person name="Hernandez-Gonzalez A."/>
            <person name="Young N.D."/>
            <person name="Perteguer M.J."/>
        </authorList>
    </citation>
    <scope>NUCLEOTIDE SEQUENCE [LARGE SCALE GENOMIC DNA]</scope>
    <source>
        <strain evidence="2">AL3</strain>
        <tissue evidence="2">Liver</tissue>
    </source>
</reference>
<keyword evidence="3" id="KW-1185">Reference proteome</keyword>
<dbReference type="Proteomes" id="UP001608902">
    <property type="component" value="Unassembled WGS sequence"/>
</dbReference>
<dbReference type="InterPro" id="IPR052729">
    <property type="entry name" value="Acyl/Acetyltrans_Enzymes"/>
</dbReference>
<dbReference type="AlphaFoldDB" id="A0ABD6EQC7"/>